<feature type="binding site" evidence="3">
    <location>
        <position position="101"/>
    </location>
    <ligand>
        <name>Mn(2+)</name>
        <dbReference type="ChEBI" id="CHEBI:29035"/>
        <label>2</label>
    </ligand>
</feature>
<evidence type="ECO:0000256" key="3">
    <source>
        <dbReference type="PIRSR" id="PIRSR005962-1"/>
    </source>
</evidence>
<dbReference type="SUPFAM" id="SSF55031">
    <property type="entry name" value="Bacterial exopeptidase dimerisation domain"/>
    <property type="match status" value="1"/>
</dbReference>
<dbReference type="Proteomes" id="UP001189915">
    <property type="component" value="Unassembled WGS sequence"/>
</dbReference>
<dbReference type="Gene3D" id="3.30.70.360">
    <property type="match status" value="1"/>
</dbReference>
<feature type="binding site" evidence="3">
    <location>
        <position position="103"/>
    </location>
    <ligand>
        <name>Mn(2+)</name>
        <dbReference type="ChEBI" id="CHEBI:29035"/>
        <label>2</label>
    </ligand>
</feature>
<dbReference type="PANTHER" id="PTHR11014">
    <property type="entry name" value="PEPTIDASE M20 FAMILY MEMBER"/>
    <property type="match status" value="1"/>
</dbReference>
<comment type="caution">
    <text evidence="5">The sequence shown here is derived from an EMBL/GenBank/DDBJ whole genome shotgun (WGS) entry which is preliminary data.</text>
</comment>
<dbReference type="InterPro" id="IPR002933">
    <property type="entry name" value="Peptidase_M20"/>
</dbReference>
<evidence type="ECO:0000256" key="2">
    <source>
        <dbReference type="ARBA" id="ARBA00022801"/>
    </source>
</evidence>
<dbReference type="RefSeq" id="WP_316871167.1">
    <property type="nucleotide sequence ID" value="NZ_CATWAF010000006.1"/>
</dbReference>
<proteinExistence type="inferred from homology"/>
<feature type="binding site" evidence="3">
    <location>
        <position position="136"/>
    </location>
    <ligand>
        <name>Mn(2+)</name>
        <dbReference type="ChEBI" id="CHEBI:29035"/>
        <label>2</label>
    </ligand>
</feature>
<comment type="similarity">
    <text evidence="1">Belongs to the peptidase M20 family.</text>
</comment>
<accession>A0AAD2B831</accession>
<dbReference type="SUPFAM" id="SSF53187">
    <property type="entry name" value="Zn-dependent exopeptidases"/>
    <property type="match status" value="1"/>
</dbReference>
<dbReference type="CDD" id="cd05666">
    <property type="entry name" value="M20_Acy1-like"/>
    <property type="match status" value="1"/>
</dbReference>
<reference evidence="5 6" key="1">
    <citation type="submission" date="2023-07" db="EMBL/GenBank/DDBJ databases">
        <authorList>
            <person name="Peeters C."/>
        </authorList>
    </citation>
    <scope>NUCLEOTIDE SEQUENCE [LARGE SCALE GENOMIC DNA]</scope>
    <source>
        <strain evidence="5 6">LMG 18091</strain>
    </source>
</reference>
<gene>
    <name evidence="5" type="primary">hipO_3</name>
    <name evidence="5" type="ORF">LMG18091_03970</name>
</gene>
<keyword evidence="2 5" id="KW-0378">Hydrolase</keyword>
<keyword evidence="3" id="KW-0479">Metal-binding</keyword>
<dbReference type="InterPro" id="IPR011650">
    <property type="entry name" value="Peptidase_M20_dimer"/>
</dbReference>
<dbReference type="Pfam" id="PF07687">
    <property type="entry name" value="M20_dimer"/>
    <property type="match status" value="1"/>
</dbReference>
<dbReference type="Pfam" id="PF01546">
    <property type="entry name" value="Peptidase_M20"/>
    <property type="match status" value="1"/>
</dbReference>
<dbReference type="NCBIfam" id="TIGR01891">
    <property type="entry name" value="amidohydrolases"/>
    <property type="match status" value="1"/>
</dbReference>
<dbReference type="InterPro" id="IPR017439">
    <property type="entry name" value="Amidohydrolase"/>
</dbReference>
<feature type="binding site" evidence="3">
    <location>
        <position position="368"/>
    </location>
    <ligand>
        <name>Mn(2+)</name>
        <dbReference type="ChEBI" id="CHEBI:29035"/>
        <label>2</label>
    </ligand>
</feature>
<evidence type="ECO:0000313" key="6">
    <source>
        <dbReference type="Proteomes" id="UP001189915"/>
    </source>
</evidence>
<dbReference type="Gene3D" id="3.40.630.10">
    <property type="entry name" value="Zn peptidases"/>
    <property type="match status" value="1"/>
</dbReference>
<dbReference type="FunFam" id="3.30.70.360:FF:000014">
    <property type="entry name" value="N-acyl-L-amino acid amidohydrolase"/>
    <property type="match status" value="1"/>
</dbReference>
<name>A0AAD2B831_9RALS</name>
<dbReference type="AlphaFoldDB" id="A0AAD2B831"/>
<dbReference type="EMBL" id="CATWAF010000006">
    <property type="protein sequence ID" value="CAJ0703608.1"/>
    <property type="molecule type" value="Genomic_DNA"/>
</dbReference>
<sequence>MIVSPPIEALKPELVRIRHQLHAHPELRFEEEQTAAFVASYLQESGIEVVRGIGGHGVVGTIKRGDSGRAIALRADMDALPLQELNGFSHASQHAGKMHACGHDGHTTMLLGAARHLAAHGDFNGTVHFIFQPAEEGGAGAKKMLDDGLFERFPCDAIFGLHNWPGLPAGNFGVRPDAIMASSNTFEVEIHGNGSHAAQPHRSVDPVMVAVQIAQAWQSIVSRNVDPNAAAVLSVTQIHAGTAVNVIPETAVLRGTVRTFDTAVLDLIEQRMRSIADGIGGAFGAELRFDFHRMYPAVVNHPGEASVAGAVMRAVSGSECVDENVPRSMASEDFSFFLQRKPGCYAFLGNGRLRTSQAASDRPSYQLHSPLYDFNDDILVTGVTYWVELVRTWLGSHRNRGCGS</sequence>
<dbReference type="PANTHER" id="PTHR11014:SF63">
    <property type="entry name" value="METALLOPEPTIDASE, PUTATIVE (AFU_ORTHOLOGUE AFUA_6G09600)-RELATED"/>
    <property type="match status" value="1"/>
</dbReference>
<dbReference type="GO" id="GO:0046872">
    <property type="term" value="F:metal ion binding"/>
    <property type="evidence" value="ECO:0007669"/>
    <property type="project" value="UniProtKB-KW"/>
</dbReference>
<dbReference type="InterPro" id="IPR036264">
    <property type="entry name" value="Bact_exopeptidase_dim_dom"/>
</dbReference>
<keyword evidence="3" id="KW-0464">Manganese</keyword>
<organism evidence="5 6">
    <name type="scientific">Ralstonia wenshanensis</name>
    <dbReference type="NCBI Taxonomy" id="2842456"/>
    <lineage>
        <taxon>Bacteria</taxon>
        <taxon>Pseudomonadati</taxon>
        <taxon>Pseudomonadota</taxon>
        <taxon>Betaproteobacteria</taxon>
        <taxon>Burkholderiales</taxon>
        <taxon>Burkholderiaceae</taxon>
        <taxon>Ralstonia</taxon>
    </lineage>
</organism>
<dbReference type="PIRSF" id="PIRSF005962">
    <property type="entry name" value="Pept_M20D_amidohydro"/>
    <property type="match status" value="1"/>
</dbReference>
<evidence type="ECO:0000259" key="4">
    <source>
        <dbReference type="Pfam" id="PF07687"/>
    </source>
</evidence>
<evidence type="ECO:0000313" key="5">
    <source>
        <dbReference type="EMBL" id="CAJ0703608.1"/>
    </source>
</evidence>
<dbReference type="EC" id="3.5.1.32" evidence="5"/>
<feature type="binding site" evidence="3">
    <location>
        <position position="162"/>
    </location>
    <ligand>
        <name>Mn(2+)</name>
        <dbReference type="ChEBI" id="CHEBI:29035"/>
        <label>2</label>
    </ligand>
</feature>
<feature type="domain" description="Peptidase M20 dimerisation" evidence="4">
    <location>
        <begin position="184"/>
        <end position="277"/>
    </location>
</feature>
<protein>
    <submittedName>
        <fullName evidence="5">Hippurate hydrolase</fullName>
        <ecNumber evidence="5">3.5.1.32</ecNumber>
    </submittedName>
</protein>
<evidence type="ECO:0000256" key="1">
    <source>
        <dbReference type="ARBA" id="ARBA00006153"/>
    </source>
</evidence>
<keyword evidence="6" id="KW-1185">Reference proteome</keyword>
<comment type="cofactor">
    <cofactor evidence="3">
        <name>Mn(2+)</name>
        <dbReference type="ChEBI" id="CHEBI:29035"/>
    </cofactor>
    <text evidence="3">The Mn(2+) ion enhances activity.</text>
</comment>
<dbReference type="GO" id="GO:0047980">
    <property type="term" value="F:hippurate hydrolase activity"/>
    <property type="evidence" value="ECO:0007669"/>
    <property type="project" value="UniProtKB-EC"/>
</dbReference>